<dbReference type="GO" id="GO:0016020">
    <property type="term" value="C:membrane"/>
    <property type="evidence" value="ECO:0007669"/>
    <property type="project" value="UniProtKB-SubCell"/>
</dbReference>
<feature type="transmembrane region" description="Helical" evidence="8">
    <location>
        <begin position="506"/>
        <end position="527"/>
    </location>
</feature>
<feature type="transmembrane region" description="Helical" evidence="8">
    <location>
        <begin position="419"/>
        <end position="438"/>
    </location>
</feature>
<dbReference type="GO" id="GO:0022857">
    <property type="term" value="F:transmembrane transporter activity"/>
    <property type="evidence" value="ECO:0007669"/>
    <property type="project" value="InterPro"/>
</dbReference>
<feature type="transmembrane region" description="Helical" evidence="8">
    <location>
        <begin position="444"/>
        <end position="466"/>
    </location>
</feature>
<keyword evidence="6 8" id="KW-0472">Membrane</keyword>
<dbReference type="RefSeq" id="XP_013264733.1">
    <property type="nucleotide sequence ID" value="XM_013409279.1"/>
</dbReference>
<dbReference type="PANTHER" id="PTHR23511:SF4">
    <property type="entry name" value="MAJOR FACILITATOR SUPERFAMILY (MFS) PROFILE DOMAIN-CONTAINING PROTEIN"/>
    <property type="match status" value="1"/>
</dbReference>
<evidence type="ECO:0000256" key="6">
    <source>
        <dbReference type="ARBA" id="ARBA00023136"/>
    </source>
</evidence>
<dbReference type="Gene3D" id="1.20.1250.20">
    <property type="entry name" value="MFS general substrate transporter like domains"/>
    <property type="match status" value="1"/>
</dbReference>
<feature type="transmembrane region" description="Helical" evidence="8">
    <location>
        <begin position="248"/>
        <end position="270"/>
    </location>
</feature>
<dbReference type="FunFam" id="1.20.1250.20:FF:000171">
    <property type="entry name" value="MFS general substrate transporter"/>
    <property type="match status" value="1"/>
</dbReference>
<dbReference type="VEuPathDB" id="FungiDB:A1O9_00115"/>
<feature type="transmembrane region" description="Helical" evidence="8">
    <location>
        <begin position="147"/>
        <end position="165"/>
    </location>
</feature>
<dbReference type="InterPro" id="IPR020846">
    <property type="entry name" value="MFS_dom"/>
</dbReference>
<dbReference type="GeneID" id="25275067"/>
<feature type="transmembrane region" description="Helical" evidence="8">
    <location>
        <begin position="389"/>
        <end position="410"/>
    </location>
</feature>
<feature type="transmembrane region" description="Helical" evidence="8">
    <location>
        <begin position="85"/>
        <end position="109"/>
    </location>
</feature>
<gene>
    <name evidence="10" type="ORF">A1O9_00115</name>
</gene>
<dbReference type="AlphaFoldDB" id="A0A072PS27"/>
<protein>
    <recommendedName>
        <fullName evidence="9">Major facilitator superfamily (MFS) profile domain-containing protein</fullName>
    </recommendedName>
</protein>
<feature type="region of interest" description="Disordered" evidence="7">
    <location>
        <begin position="1"/>
        <end position="47"/>
    </location>
</feature>
<feature type="transmembrane region" description="Helical" evidence="8">
    <location>
        <begin position="121"/>
        <end position="140"/>
    </location>
</feature>
<evidence type="ECO:0000313" key="11">
    <source>
        <dbReference type="Proteomes" id="UP000027920"/>
    </source>
</evidence>
<sequence>MAKPELHVAEPTANDNIGYEHKERHDTTIKENDEETTPVKPEPGETLNGQVFSMREFDPALDEKMRLLNEAIEEIGWTGFHLRMFFLSGFGYFADSLILLLMSVTLGPAVKEFQPSFPRGVLMAAYAGMLTGALFFGLTGDMIGRRLAFNSSLFICSTFAILAGASPNWIVLGLFVSLSCFGGGGNVVLDATVFLEFLPSNYQWLLTVMACWWGLGPVVAASFAWPLLSLPQFICKAGEVCTRSKNMGWRYVWFGNGALVMVLSIVRITLVHLPETPKFLISQGRDEEAAAALRKVAQRYNRPCSLTGEQLQACGKIKSRTGESPRGFAAVGTHLKGLFQTRQLALSTCLIWLSWLLIGLAYPLFYAFLPEYLASRGARTGEGSPYYIWRNYLITNTCGIFGPIFAGYLCNVKLLGRRYTLVISALLTMSLFFAYTKVRTPAENLGLTCAIYFCFKMYYGTIYAYTPEVLPSAHRTTGYGIAIGCNRVMGLVSIIVATYANTATEVPIYLCASLYIAMAICALLMPFEPYGKKAM</sequence>
<comment type="similarity">
    <text evidence="2">Belongs to the major facilitator superfamily.</text>
</comment>
<dbReference type="EMBL" id="AMGV01000001">
    <property type="protein sequence ID" value="KEF62143.1"/>
    <property type="molecule type" value="Genomic_DNA"/>
</dbReference>
<keyword evidence="11" id="KW-1185">Reference proteome</keyword>
<feature type="transmembrane region" description="Helical" evidence="8">
    <location>
        <begin position="478"/>
        <end position="500"/>
    </location>
</feature>
<proteinExistence type="inferred from homology"/>
<accession>A0A072PS27</accession>
<evidence type="ECO:0000256" key="1">
    <source>
        <dbReference type="ARBA" id="ARBA00004141"/>
    </source>
</evidence>
<dbReference type="PROSITE" id="PS50850">
    <property type="entry name" value="MFS"/>
    <property type="match status" value="1"/>
</dbReference>
<dbReference type="InterPro" id="IPR005828">
    <property type="entry name" value="MFS_sugar_transport-like"/>
</dbReference>
<feature type="transmembrane region" description="Helical" evidence="8">
    <location>
        <begin position="344"/>
        <end position="369"/>
    </location>
</feature>
<feature type="domain" description="Major facilitator superfamily (MFS) profile" evidence="9">
    <location>
        <begin position="84"/>
        <end position="530"/>
    </location>
</feature>
<keyword evidence="5 8" id="KW-1133">Transmembrane helix</keyword>
<dbReference type="HOGENOM" id="CLU_001265_52_4_1"/>
<evidence type="ECO:0000256" key="7">
    <source>
        <dbReference type="SAM" id="MobiDB-lite"/>
    </source>
</evidence>
<reference evidence="10 11" key="1">
    <citation type="submission" date="2013-03" db="EMBL/GenBank/DDBJ databases">
        <title>The Genome Sequence of Exophiala aquamarina CBS 119918.</title>
        <authorList>
            <consortium name="The Broad Institute Genomics Platform"/>
            <person name="Cuomo C."/>
            <person name="de Hoog S."/>
            <person name="Gorbushina A."/>
            <person name="Walker B."/>
            <person name="Young S.K."/>
            <person name="Zeng Q."/>
            <person name="Gargeya S."/>
            <person name="Fitzgerald M."/>
            <person name="Haas B."/>
            <person name="Abouelleil A."/>
            <person name="Allen A.W."/>
            <person name="Alvarado L."/>
            <person name="Arachchi H.M."/>
            <person name="Berlin A.M."/>
            <person name="Chapman S.B."/>
            <person name="Gainer-Dewar J."/>
            <person name="Goldberg J."/>
            <person name="Griggs A."/>
            <person name="Gujja S."/>
            <person name="Hansen M."/>
            <person name="Howarth C."/>
            <person name="Imamovic A."/>
            <person name="Ireland A."/>
            <person name="Larimer J."/>
            <person name="McCowan C."/>
            <person name="Murphy C."/>
            <person name="Pearson M."/>
            <person name="Poon T.W."/>
            <person name="Priest M."/>
            <person name="Roberts A."/>
            <person name="Saif S."/>
            <person name="Shea T."/>
            <person name="Sisk P."/>
            <person name="Sykes S."/>
            <person name="Wortman J."/>
            <person name="Nusbaum C."/>
            <person name="Birren B."/>
        </authorList>
    </citation>
    <scope>NUCLEOTIDE SEQUENCE [LARGE SCALE GENOMIC DNA]</scope>
    <source>
        <strain evidence="10 11">CBS 119918</strain>
    </source>
</reference>
<organism evidence="10 11">
    <name type="scientific">Exophiala aquamarina CBS 119918</name>
    <dbReference type="NCBI Taxonomy" id="1182545"/>
    <lineage>
        <taxon>Eukaryota</taxon>
        <taxon>Fungi</taxon>
        <taxon>Dikarya</taxon>
        <taxon>Ascomycota</taxon>
        <taxon>Pezizomycotina</taxon>
        <taxon>Eurotiomycetes</taxon>
        <taxon>Chaetothyriomycetidae</taxon>
        <taxon>Chaetothyriales</taxon>
        <taxon>Herpotrichiellaceae</taxon>
        <taxon>Exophiala</taxon>
    </lineage>
</organism>
<dbReference type="Pfam" id="PF00083">
    <property type="entry name" value="Sugar_tr"/>
    <property type="match status" value="1"/>
</dbReference>
<feature type="transmembrane region" description="Helical" evidence="8">
    <location>
        <begin position="204"/>
        <end position="228"/>
    </location>
</feature>
<evidence type="ECO:0000256" key="4">
    <source>
        <dbReference type="ARBA" id="ARBA00022692"/>
    </source>
</evidence>
<comment type="caution">
    <text evidence="10">The sequence shown here is derived from an EMBL/GenBank/DDBJ whole genome shotgun (WGS) entry which is preliminary data.</text>
</comment>
<dbReference type="CDD" id="cd17316">
    <property type="entry name" value="MFS_SV2_like"/>
    <property type="match status" value="1"/>
</dbReference>
<evidence type="ECO:0000256" key="8">
    <source>
        <dbReference type="SAM" id="Phobius"/>
    </source>
</evidence>
<keyword evidence="3" id="KW-0813">Transport</keyword>
<evidence type="ECO:0000256" key="3">
    <source>
        <dbReference type="ARBA" id="ARBA00022448"/>
    </source>
</evidence>
<dbReference type="InterPro" id="IPR036259">
    <property type="entry name" value="MFS_trans_sf"/>
</dbReference>
<evidence type="ECO:0000256" key="5">
    <source>
        <dbReference type="ARBA" id="ARBA00022989"/>
    </source>
</evidence>
<feature type="compositionally biased region" description="Basic and acidic residues" evidence="7">
    <location>
        <begin position="18"/>
        <end position="31"/>
    </location>
</feature>
<dbReference type="SUPFAM" id="SSF103473">
    <property type="entry name" value="MFS general substrate transporter"/>
    <property type="match status" value="1"/>
</dbReference>
<dbReference type="PANTHER" id="PTHR23511">
    <property type="entry name" value="SYNAPTIC VESICLE GLYCOPROTEIN 2"/>
    <property type="match status" value="1"/>
</dbReference>
<keyword evidence="4 8" id="KW-0812">Transmembrane</keyword>
<evidence type="ECO:0000259" key="9">
    <source>
        <dbReference type="PROSITE" id="PS50850"/>
    </source>
</evidence>
<name>A0A072PS27_9EURO</name>
<dbReference type="Proteomes" id="UP000027920">
    <property type="component" value="Unassembled WGS sequence"/>
</dbReference>
<dbReference type="OrthoDB" id="3936150at2759"/>
<comment type="subcellular location">
    <subcellularLocation>
        <location evidence="1">Membrane</location>
        <topology evidence="1">Multi-pass membrane protein</topology>
    </subcellularLocation>
</comment>
<evidence type="ECO:0000313" key="10">
    <source>
        <dbReference type="EMBL" id="KEF62143.1"/>
    </source>
</evidence>
<evidence type="ECO:0000256" key="2">
    <source>
        <dbReference type="ARBA" id="ARBA00008335"/>
    </source>
</evidence>